<dbReference type="SUPFAM" id="SSF51735">
    <property type="entry name" value="NAD(P)-binding Rossmann-fold domains"/>
    <property type="match status" value="1"/>
</dbReference>
<dbReference type="Gene3D" id="3.40.50.720">
    <property type="entry name" value="NAD(P)-binding Rossmann-like Domain"/>
    <property type="match status" value="1"/>
</dbReference>
<proteinExistence type="predicted"/>
<keyword evidence="1" id="KW-0560">Oxidoreductase</keyword>
<dbReference type="AlphaFoldDB" id="A0A9P6H485"/>
<evidence type="ECO:0000256" key="1">
    <source>
        <dbReference type="ARBA" id="ARBA00023002"/>
    </source>
</evidence>
<accession>A0A9P6H485</accession>
<reference evidence="2" key="1">
    <citation type="journal article" date="2020" name="Nat. Commun.">
        <title>Large-scale genome sequencing of mycorrhizal fungi provides insights into the early evolution of symbiotic traits.</title>
        <authorList>
            <person name="Miyauchi S."/>
            <person name="Kiss E."/>
            <person name="Kuo A."/>
            <person name="Drula E."/>
            <person name="Kohler A."/>
            <person name="Sanchez-Garcia M."/>
            <person name="Morin E."/>
            <person name="Andreopoulos B."/>
            <person name="Barry K.W."/>
            <person name="Bonito G."/>
            <person name="Buee M."/>
            <person name="Carver A."/>
            <person name="Chen C."/>
            <person name="Cichocki N."/>
            <person name="Clum A."/>
            <person name="Culley D."/>
            <person name="Crous P.W."/>
            <person name="Fauchery L."/>
            <person name="Girlanda M."/>
            <person name="Hayes R.D."/>
            <person name="Keri Z."/>
            <person name="LaButti K."/>
            <person name="Lipzen A."/>
            <person name="Lombard V."/>
            <person name="Magnuson J."/>
            <person name="Maillard F."/>
            <person name="Murat C."/>
            <person name="Nolan M."/>
            <person name="Ohm R.A."/>
            <person name="Pangilinan J."/>
            <person name="Pereira M.F."/>
            <person name="Perotto S."/>
            <person name="Peter M."/>
            <person name="Pfister S."/>
            <person name="Riley R."/>
            <person name="Sitrit Y."/>
            <person name="Stielow J.B."/>
            <person name="Szollosi G."/>
            <person name="Zifcakova L."/>
            <person name="Stursova M."/>
            <person name="Spatafora J.W."/>
            <person name="Tedersoo L."/>
            <person name="Vaario L.M."/>
            <person name="Yamada A."/>
            <person name="Yan M."/>
            <person name="Wang P."/>
            <person name="Xu J."/>
            <person name="Bruns T."/>
            <person name="Baldrian P."/>
            <person name="Vilgalys R."/>
            <person name="Dunand C."/>
            <person name="Henrissat B."/>
            <person name="Grigoriev I.V."/>
            <person name="Hibbett D."/>
            <person name="Nagy L.G."/>
            <person name="Martin F.M."/>
        </authorList>
    </citation>
    <scope>NUCLEOTIDE SEQUENCE</scope>
    <source>
        <strain evidence="2">UH-Tt-Lm1</strain>
    </source>
</reference>
<keyword evidence="3" id="KW-1185">Reference proteome</keyword>
<dbReference type="OrthoDB" id="542013at2759"/>
<dbReference type="Proteomes" id="UP000736335">
    <property type="component" value="Unassembled WGS sequence"/>
</dbReference>
<reference evidence="2" key="2">
    <citation type="submission" date="2020-11" db="EMBL/GenBank/DDBJ databases">
        <authorList>
            <consortium name="DOE Joint Genome Institute"/>
            <person name="Kuo A."/>
            <person name="Miyauchi S."/>
            <person name="Kiss E."/>
            <person name="Drula E."/>
            <person name="Kohler A."/>
            <person name="Sanchez-Garcia M."/>
            <person name="Andreopoulos B."/>
            <person name="Barry K.W."/>
            <person name="Bonito G."/>
            <person name="Buee M."/>
            <person name="Carver A."/>
            <person name="Chen C."/>
            <person name="Cichocki N."/>
            <person name="Clum A."/>
            <person name="Culley D."/>
            <person name="Crous P.W."/>
            <person name="Fauchery L."/>
            <person name="Girlanda M."/>
            <person name="Hayes R."/>
            <person name="Keri Z."/>
            <person name="Labutti K."/>
            <person name="Lipzen A."/>
            <person name="Lombard V."/>
            <person name="Magnuson J."/>
            <person name="Maillard F."/>
            <person name="Morin E."/>
            <person name="Murat C."/>
            <person name="Nolan M."/>
            <person name="Ohm R."/>
            <person name="Pangilinan J."/>
            <person name="Pereira M."/>
            <person name="Perotto S."/>
            <person name="Peter M."/>
            <person name="Riley R."/>
            <person name="Sitrit Y."/>
            <person name="Stielow B."/>
            <person name="Szollosi G."/>
            <person name="Zifcakova L."/>
            <person name="Stursova M."/>
            <person name="Spatafora J.W."/>
            <person name="Tedersoo L."/>
            <person name="Vaario L.-M."/>
            <person name="Yamada A."/>
            <person name="Yan M."/>
            <person name="Wang P."/>
            <person name="Xu J."/>
            <person name="Bruns T."/>
            <person name="Baldrian P."/>
            <person name="Vilgalys R."/>
            <person name="Henrissat B."/>
            <person name="Grigoriev I.V."/>
            <person name="Hibbett D."/>
            <person name="Nagy L.G."/>
            <person name="Martin F.M."/>
        </authorList>
    </citation>
    <scope>NUCLEOTIDE SEQUENCE</scope>
    <source>
        <strain evidence="2">UH-Tt-Lm1</strain>
    </source>
</reference>
<comment type="caution">
    <text evidence="2">The sequence shown here is derived from an EMBL/GenBank/DDBJ whole genome shotgun (WGS) entry which is preliminary data.</text>
</comment>
<dbReference type="PANTHER" id="PTHR43157">
    <property type="entry name" value="PHOSPHATIDYLINOSITOL-GLYCAN BIOSYNTHESIS CLASS F PROTEIN-RELATED"/>
    <property type="match status" value="1"/>
</dbReference>
<evidence type="ECO:0000313" key="2">
    <source>
        <dbReference type="EMBL" id="KAF9778593.1"/>
    </source>
</evidence>
<evidence type="ECO:0000313" key="3">
    <source>
        <dbReference type="Proteomes" id="UP000736335"/>
    </source>
</evidence>
<dbReference type="InterPro" id="IPR036291">
    <property type="entry name" value="NAD(P)-bd_dom_sf"/>
</dbReference>
<dbReference type="PANTHER" id="PTHR43157:SF31">
    <property type="entry name" value="PHOSPHATIDYLINOSITOL-GLYCAN BIOSYNTHESIS CLASS F PROTEIN"/>
    <property type="match status" value="1"/>
</dbReference>
<dbReference type="InterPro" id="IPR002347">
    <property type="entry name" value="SDR_fam"/>
</dbReference>
<evidence type="ECO:0008006" key="4">
    <source>
        <dbReference type="Google" id="ProtNLM"/>
    </source>
</evidence>
<dbReference type="EMBL" id="WIUZ02000022">
    <property type="protein sequence ID" value="KAF9778593.1"/>
    <property type="molecule type" value="Genomic_DNA"/>
</dbReference>
<sequence length="338" mass="37379">MAKFSPLQFVREQLRRPVPLVIEDLTGKVVLVTGANVGLGFEAAKHFASMNPERLIIACRSEAKGKQAVEEIKESTKFDNVELLILDLASYASVSAFCENVEKEVPRLDILVENAALAQDKFIPTPDGWEHQLQVNHLATAQLAILLLPLLLRSASMGATPRLVFVSTASHHASPPLKPPTQDQGILEWLNDRSTPMVSRYAVSKLLNLFFAREFASRLPEDSPLVISAVNPGLCVSALRRNTPLSRYIVLWLMETLIGWSTERGSRQLIFAALGNSDKPGEMKGAYISSSEIVEPSDYVISEEGAEVQKQLWHETLTVLSKVSPNIQPILSYTNLLR</sequence>
<organism evidence="2 3">
    <name type="scientific">Thelephora terrestris</name>
    <dbReference type="NCBI Taxonomy" id="56493"/>
    <lineage>
        <taxon>Eukaryota</taxon>
        <taxon>Fungi</taxon>
        <taxon>Dikarya</taxon>
        <taxon>Basidiomycota</taxon>
        <taxon>Agaricomycotina</taxon>
        <taxon>Agaricomycetes</taxon>
        <taxon>Thelephorales</taxon>
        <taxon>Thelephoraceae</taxon>
        <taxon>Thelephora</taxon>
    </lineage>
</organism>
<dbReference type="PRINTS" id="PR00081">
    <property type="entry name" value="GDHRDH"/>
</dbReference>
<name>A0A9P6H485_9AGAM</name>
<protein>
    <recommendedName>
        <fullName evidence="4">NAD(P)-binding protein</fullName>
    </recommendedName>
</protein>
<dbReference type="GO" id="GO:0016491">
    <property type="term" value="F:oxidoreductase activity"/>
    <property type="evidence" value="ECO:0007669"/>
    <property type="project" value="UniProtKB-KW"/>
</dbReference>
<gene>
    <name evidence="2" type="ORF">BJ322DRAFT_1014223</name>
</gene>
<dbReference type="Pfam" id="PF00106">
    <property type="entry name" value="adh_short"/>
    <property type="match status" value="1"/>
</dbReference>